<evidence type="ECO:0000313" key="3">
    <source>
        <dbReference type="Proteomes" id="UP001256827"/>
    </source>
</evidence>
<gene>
    <name evidence="2" type="ORF">RGB73_30110</name>
</gene>
<geneLocation type="plasmid" evidence="2 3">
    <name>pBbsI</name>
</geneLocation>
<keyword evidence="2" id="KW-0614">Plasmid</keyword>
<accession>A0ABY9TCU9</accession>
<name>A0ABY9TCU9_BREBE</name>
<protein>
    <submittedName>
        <fullName evidence="2">Uncharacterized protein</fullName>
    </submittedName>
</protein>
<proteinExistence type="predicted"/>
<dbReference type="RefSeq" id="WP_310774709.1">
    <property type="nucleotide sequence ID" value="NZ_CP134052.1"/>
</dbReference>
<feature type="region of interest" description="Disordered" evidence="1">
    <location>
        <begin position="107"/>
        <end position="149"/>
    </location>
</feature>
<organism evidence="2 3">
    <name type="scientific">Brevibacillus brevis</name>
    <name type="common">Bacillus brevis</name>
    <dbReference type="NCBI Taxonomy" id="1393"/>
    <lineage>
        <taxon>Bacteria</taxon>
        <taxon>Bacillati</taxon>
        <taxon>Bacillota</taxon>
        <taxon>Bacilli</taxon>
        <taxon>Bacillales</taxon>
        <taxon>Paenibacillaceae</taxon>
        <taxon>Brevibacillus</taxon>
    </lineage>
</organism>
<feature type="compositionally biased region" description="Basic and acidic residues" evidence="1">
    <location>
        <begin position="119"/>
        <end position="136"/>
    </location>
</feature>
<evidence type="ECO:0000313" key="2">
    <source>
        <dbReference type="EMBL" id="WNC17911.1"/>
    </source>
</evidence>
<sequence>MKTRLDEHPLIMQWINSQSNHGDSIRYLIEQDIIRRGGVQNLQLLIPTERNLGELMNQVPVETRISQPVVPPAHTSLPSSEIIQPLVTQDKAESVKVVATEEKLVPQETNNSFEVKGSVSEEEHVKDPDHEDRDEVQLDISDSDIEAWA</sequence>
<dbReference type="EMBL" id="CP134052">
    <property type="protein sequence ID" value="WNC17911.1"/>
    <property type="molecule type" value="Genomic_DNA"/>
</dbReference>
<reference evidence="2 3" key="1">
    <citation type="submission" date="2023-09" db="EMBL/GenBank/DDBJ databases">
        <title>Complete Genome and Methylome dissection of Bacillus brevis NEB573 original source of BbsI restriction endonuclease.</title>
        <authorList>
            <person name="Fomenkov A."/>
            <person name="Roberts R.D."/>
        </authorList>
    </citation>
    <scope>NUCLEOTIDE SEQUENCE [LARGE SCALE GENOMIC DNA]</scope>
    <source>
        <strain evidence="2 3">NEB573</strain>
        <plasmid evidence="2 3">pBbsI</plasmid>
    </source>
</reference>
<evidence type="ECO:0000256" key="1">
    <source>
        <dbReference type="SAM" id="MobiDB-lite"/>
    </source>
</evidence>
<dbReference type="Proteomes" id="UP001256827">
    <property type="component" value="Plasmid pBbsI"/>
</dbReference>
<keyword evidence="3" id="KW-1185">Reference proteome</keyword>